<evidence type="ECO:0000313" key="4">
    <source>
        <dbReference type="EMBL" id="OIJ27058.1"/>
    </source>
</evidence>
<keyword evidence="5" id="KW-1185">Reference proteome</keyword>
<keyword evidence="3" id="KW-0326">Glycosidase</keyword>
<keyword evidence="2" id="KW-0378">Hydrolase</keyword>
<dbReference type="InterPro" id="IPR002053">
    <property type="entry name" value="Glyco_hydro_25"/>
</dbReference>
<dbReference type="CDD" id="cd06413">
    <property type="entry name" value="GH25_muramidase_1"/>
    <property type="match status" value="1"/>
</dbReference>
<reference evidence="4" key="1">
    <citation type="submission" date="2016-10" db="EMBL/GenBank/DDBJ databases">
        <title>Draft Genome Sequence of Nocardioides luteus Strain BAFB, an Alkane-Degrading Bacterium Isolated from JP-7 Polluted Soil.</title>
        <authorList>
            <person name="Brown L."/>
            <person name="Ruiz O.N."/>
            <person name="Gunasekera T."/>
        </authorList>
    </citation>
    <scope>NUCLEOTIDE SEQUENCE [LARGE SCALE GENOMIC DNA]</scope>
    <source>
        <strain evidence="4">BAFB</strain>
    </source>
</reference>
<dbReference type="EMBL" id="JZDQ02000011">
    <property type="protein sequence ID" value="OIJ27058.1"/>
    <property type="molecule type" value="Genomic_DNA"/>
</dbReference>
<dbReference type="GO" id="GO:0003796">
    <property type="term" value="F:lysozyme activity"/>
    <property type="evidence" value="ECO:0007669"/>
    <property type="project" value="InterPro"/>
</dbReference>
<dbReference type="OrthoDB" id="287365at2"/>
<dbReference type="RefSeq" id="WP_045549811.1">
    <property type="nucleotide sequence ID" value="NZ_JZDQ02000011.1"/>
</dbReference>
<evidence type="ECO:0000313" key="5">
    <source>
        <dbReference type="Proteomes" id="UP000033772"/>
    </source>
</evidence>
<comment type="similarity">
    <text evidence="1">Belongs to the glycosyl hydrolase 25 family.</text>
</comment>
<evidence type="ECO:0000256" key="1">
    <source>
        <dbReference type="ARBA" id="ARBA00010646"/>
    </source>
</evidence>
<name>A0A1J4N6C0_9ACTN</name>
<dbReference type="SMART" id="SM00641">
    <property type="entry name" value="Glyco_25"/>
    <property type="match status" value="1"/>
</dbReference>
<dbReference type="Proteomes" id="UP000033772">
    <property type="component" value="Unassembled WGS sequence"/>
</dbReference>
<dbReference type="SUPFAM" id="SSF51445">
    <property type="entry name" value="(Trans)glycosidases"/>
    <property type="match status" value="1"/>
</dbReference>
<evidence type="ECO:0000256" key="2">
    <source>
        <dbReference type="ARBA" id="ARBA00022801"/>
    </source>
</evidence>
<dbReference type="GO" id="GO:0009253">
    <property type="term" value="P:peptidoglycan catabolic process"/>
    <property type="evidence" value="ECO:0007669"/>
    <property type="project" value="InterPro"/>
</dbReference>
<organism evidence="4 5">
    <name type="scientific">Nocardioides luteus</name>
    <dbReference type="NCBI Taxonomy" id="1844"/>
    <lineage>
        <taxon>Bacteria</taxon>
        <taxon>Bacillati</taxon>
        <taxon>Actinomycetota</taxon>
        <taxon>Actinomycetes</taxon>
        <taxon>Propionibacteriales</taxon>
        <taxon>Nocardioidaceae</taxon>
        <taxon>Nocardioides</taxon>
    </lineage>
</organism>
<accession>A0A1J4N6C0</accession>
<evidence type="ECO:0000256" key="3">
    <source>
        <dbReference type="ARBA" id="ARBA00023295"/>
    </source>
</evidence>
<sequence>MPLAPARRRRVLIGSAVFACLALITTVLVYTGVVMPTRLFAAKYDVRGIDVSHHNGAVDWPRVAEQDIAFAWIKATEGSAHVDSRFSANWAEAQRAGIATGAYHFMSFESPGSDQAHNMIATVPRVAGMLAPVVDLEPYGSFKGNLPPAAEVRAILDPLLDALEDHYGIAPVIYTTPSAYRAYLVDAYPDNPIWFRSVAWPPRVPDGRDWTIWQYSNRDRLDGVGSEDEAYVDMNVLSDEVSLDSLVVP</sequence>
<dbReference type="PROSITE" id="PS51904">
    <property type="entry name" value="GLYCOSYL_HYDROL_F25_2"/>
    <property type="match status" value="1"/>
</dbReference>
<dbReference type="Gene3D" id="3.20.20.80">
    <property type="entry name" value="Glycosidases"/>
    <property type="match status" value="1"/>
</dbReference>
<dbReference type="GO" id="GO:0016998">
    <property type="term" value="P:cell wall macromolecule catabolic process"/>
    <property type="evidence" value="ECO:0007669"/>
    <property type="project" value="InterPro"/>
</dbReference>
<dbReference type="AlphaFoldDB" id="A0A1J4N6C0"/>
<dbReference type="InterPro" id="IPR018077">
    <property type="entry name" value="Glyco_hydro_fam25_subgr"/>
</dbReference>
<dbReference type="GO" id="GO:0016052">
    <property type="term" value="P:carbohydrate catabolic process"/>
    <property type="evidence" value="ECO:0007669"/>
    <property type="project" value="TreeGrafter"/>
</dbReference>
<dbReference type="Pfam" id="PF01183">
    <property type="entry name" value="Glyco_hydro_25"/>
    <property type="match status" value="1"/>
</dbReference>
<dbReference type="PANTHER" id="PTHR34135">
    <property type="entry name" value="LYSOZYME"/>
    <property type="match status" value="1"/>
</dbReference>
<dbReference type="InterPro" id="IPR017853">
    <property type="entry name" value="GH"/>
</dbReference>
<proteinExistence type="inferred from homology"/>
<gene>
    <name evidence="4" type="ORF">UG56_009795</name>
</gene>
<dbReference type="PANTHER" id="PTHR34135:SF2">
    <property type="entry name" value="LYSOZYME"/>
    <property type="match status" value="1"/>
</dbReference>
<comment type="caution">
    <text evidence="4">The sequence shown here is derived from an EMBL/GenBank/DDBJ whole genome shotgun (WGS) entry which is preliminary data.</text>
</comment>
<protein>
    <submittedName>
        <fullName evidence="4">Lysozyme</fullName>
    </submittedName>
</protein>